<dbReference type="AlphaFoldDB" id="A0AAQ3NRM0"/>
<organism evidence="2 3">
    <name type="scientific">Vigna mungo</name>
    <name type="common">Black gram</name>
    <name type="synonym">Phaseolus mungo</name>
    <dbReference type="NCBI Taxonomy" id="3915"/>
    <lineage>
        <taxon>Eukaryota</taxon>
        <taxon>Viridiplantae</taxon>
        <taxon>Streptophyta</taxon>
        <taxon>Embryophyta</taxon>
        <taxon>Tracheophyta</taxon>
        <taxon>Spermatophyta</taxon>
        <taxon>Magnoliopsida</taxon>
        <taxon>eudicotyledons</taxon>
        <taxon>Gunneridae</taxon>
        <taxon>Pentapetalae</taxon>
        <taxon>rosids</taxon>
        <taxon>fabids</taxon>
        <taxon>Fabales</taxon>
        <taxon>Fabaceae</taxon>
        <taxon>Papilionoideae</taxon>
        <taxon>50 kb inversion clade</taxon>
        <taxon>NPAAA clade</taxon>
        <taxon>indigoferoid/millettioid clade</taxon>
        <taxon>Phaseoleae</taxon>
        <taxon>Vigna</taxon>
    </lineage>
</organism>
<reference evidence="2 3" key="1">
    <citation type="journal article" date="2023" name="Life. Sci Alliance">
        <title>Evolutionary insights into 3D genome organization and epigenetic landscape of Vigna mungo.</title>
        <authorList>
            <person name="Junaid A."/>
            <person name="Singh B."/>
            <person name="Bhatia S."/>
        </authorList>
    </citation>
    <scope>NUCLEOTIDE SEQUENCE [LARGE SCALE GENOMIC DNA]</scope>
    <source>
        <strain evidence="2">Urdbean</strain>
    </source>
</reference>
<name>A0AAQ3NRM0_VIGMU</name>
<feature type="region of interest" description="Disordered" evidence="1">
    <location>
        <begin position="489"/>
        <end position="548"/>
    </location>
</feature>
<dbReference type="PANTHER" id="PTHR35505:SF5">
    <property type="entry name" value="SUBSTRATE CARRIER FAMILY PROTEIN"/>
    <property type="match status" value="1"/>
</dbReference>
<feature type="compositionally biased region" description="Basic residues" evidence="1">
    <location>
        <begin position="495"/>
        <end position="506"/>
    </location>
</feature>
<protein>
    <submittedName>
        <fullName evidence="2">Uncharacterized protein</fullName>
    </submittedName>
</protein>
<feature type="compositionally biased region" description="Basic and acidic residues" evidence="1">
    <location>
        <begin position="507"/>
        <end position="517"/>
    </location>
</feature>
<dbReference type="Proteomes" id="UP001374535">
    <property type="component" value="Chromosome 4"/>
</dbReference>
<evidence type="ECO:0000256" key="1">
    <source>
        <dbReference type="SAM" id="MobiDB-lite"/>
    </source>
</evidence>
<keyword evidence="3" id="KW-1185">Reference proteome</keyword>
<feature type="compositionally biased region" description="Polar residues" evidence="1">
    <location>
        <begin position="518"/>
        <end position="536"/>
    </location>
</feature>
<accession>A0AAQ3NRM0</accession>
<gene>
    <name evidence="2" type="ORF">V8G54_012106</name>
</gene>
<evidence type="ECO:0000313" key="3">
    <source>
        <dbReference type="Proteomes" id="UP001374535"/>
    </source>
</evidence>
<dbReference type="EMBL" id="CP144697">
    <property type="protein sequence ID" value="WVZ14540.1"/>
    <property type="molecule type" value="Genomic_DNA"/>
</dbReference>
<sequence>MEATDLVPLAGENYALKLKHSMQELLSEISKKSPNLSPLVSTFYELMQAKVDPPFEVIWAYAAINFRGRNQEKGDALDKILVAKDLLQLLSACSASVCAAKSIVLLAPVVLVLHGVIVELLGRELRCKREKKAMREVKSLVDVVLGYISLSCHSKVYEEESDSVRLIFPFTDLARLWVAMNDDAFEYLLPLVSSDVCDWICSRGFHVDYLGGAIIMEVFFLKLCLSLHLATSKEGLEMKLKSWAVSSISSFQNTYFLVAYAVDCSNEIIARHYNVLCEMHEFPWARDPYENGIGDTIASDFNTGQYFVLKPEDEVLSRKVIFDALLFVDYPFLYSNANIQNLSLTKLIVTHGAVEYFRGLGDQNRTISYIKAFSASRLPLQIIKWVSSQNGLEEKAGSANGSSPKALTLWLLSLENQGIRVFEDDILKNHATSGLDISKPEHPASNLERKIADDDLFYVDNAGGEGNTGEDDEQNKLISDAFVAAAQTMKLPNNKARKRKGKHSEKKIKFVKYDLHQNSKPVKARTSTADHNSSGESEVEDPISDTDA</sequence>
<proteinExistence type="predicted"/>
<evidence type="ECO:0000313" key="2">
    <source>
        <dbReference type="EMBL" id="WVZ14540.1"/>
    </source>
</evidence>
<feature type="compositionally biased region" description="Acidic residues" evidence="1">
    <location>
        <begin position="537"/>
        <end position="548"/>
    </location>
</feature>
<dbReference type="PANTHER" id="PTHR35505">
    <property type="entry name" value="OS01G0600300 PROTEIN"/>
    <property type="match status" value="1"/>
</dbReference>